<dbReference type="Proteomes" id="UP001296581">
    <property type="component" value="Unassembled WGS sequence"/>
</dbReference>
<dbReference type="Proteomes" id="UP000234891">
    <property type="component" value="Unassembled WGS sequence"/>
</dbReference>
<evidence type="ECO:0000313" key="28">
    <source>
        <dbReference type="Proteomes" id="UP000283834"/>
    </source>
</evidence>
<evidence type="ECO:0000313" key="23">
    <source>
        <dbReference type="EMBL" id="RHM70763.1"/>
    </source>
</evidence>
<gene>
    <name evidence="13" type="ORF">CDL18_03915</name>
    <name evidence="16" type="ORF">CDL20_13195</name>
    <name evidence="15" type="ORF">CDL23_14255</name>
    <name evidence="14" type="ORF">CDL26_12080</name>
    <name evidence="22" type="ORF">DW142_10400</name>
    <name evidence="21" type="ORF">DW243_16160</name>
    <name evidence="20" type="ORF">DW270_15215</name>
    <name evidence="19" type="ORF">DW812_13890</name>
    <name evidence="18" type="ORF">DWX36_10200</name>
    <name evidence="17" type="ORF">DWY88_15725</name>
    <name evidence="23" type="ORF">DWZ50_16870</name>
    <name evidence="10" type="ORF">G4958_14150</name>
    <name evidence="12" type="ORF">G4981_09250</name>
    <name evidence="11" type="ORF">G4993_08800</name>
    <name evidence="4" type="ORF">LIQ08_09560</name>
    <name evidence="3" type="ORF">LIQ10_13260</name>
    <name evidence="9" type="ORF">O4N78_08445</name>
    <name evidence="6" type="ORF">O8D18_03780</name>
    <name evidence="5" type="ORF">OZZ17_04675</name>
    <name evidence="8" type="ORF">PNU63_11205</name>
    <name evidence="7" type="ORF">PNW85_08445</name>
</gene>
<evidence type="ECO:0000313" key="4">
    <source>
        <dbReference type="EMBL" id="MCB5619394.1"/>
    </source>
</evidence>
<evidence type="ECO:0000313" key="5">
    <source>
        <dbReference type="EMBL" id="MCZ0666835.1"/>
    </source>
</evidence>
<dbReference type="EMBL" id="JAAIRM010000031">
    <property type="protein sequence ID" value="NSI20464.1"/>
    <property type="molecule type" value="Genomic_DNA"/>
</dbReference>
<evidence type="ECO:0000313" key="8">
    <source>
        <dbReference type="EMBL" id="MDB8739327.1"/>
    </source>
</evidence>
<evidence type="ECO:0000313" key="19">
    <source>
        <dbReference type="EMBL" id="RHD03392.1"/>
    </source>
</evidence>
<evidence type="ECO:0000313" key="12">
    <source>
        <dbReference type="EMBL" id="NSI65453.1"/>
    </source>
</evidence>
<dbReference type="Proteomes" id="UP000234849">
    <property type="component" value="Unassembled WGS sequence"/>
</dbReference>
<dbReference type="InterPro" id="IPR035901">
    <property type="entry name" value="GIY-YIG_endonuc_sf"/>
</dbReference>
<reference evidence="10" key="3">
    <citation type="journal article" date="2020" name="Cell Host Microbe">
        <title>Functional and Genomic Variation between Human-Derived Isolates of Lachnospiraceae Reveals Inter- and Intra-Species Diversity.</title>
        <authorList>
            <person name="Sorbara M.T."/>
            <person name="Littmann E.R."/>
            <person name="Fontana E."/>
            <person name="Moody T.U."/>
            <person name="Kohout C.E."/>
            <person name="Gjonbalaj M."/>
            <person name="Eaton V."/>
            <person name="Seok R."/>
            <person name="Leiner I.M."/>
            <person name="Pamer E.G."/>
        </authorList>
    </citation>
    <scope>NUCLEOTIDE SEQUENCE</scope>
    <source>
        <strain evidence="12">MSK.11.9</strain>
        <strain evidence="11">MSK.15.32</strain>
        <strain evidence="10">MSK.22.53</strain>
    </source>
</reference>
<dbReference type="Proteomes" id="UP001297370">
    <property type="component" value="Unassembled WGS sequence"/>
</dbReference>
<evidence type="ECO:0000313" key="31">
    <source>
        <dbReference type="Proteomes" id="UP000284472"/>
    </source>
</evidence>
<dbReference type="PROSITE" id="PS50164">
    <property type="entry name" value="GIY_YIG"/>
    <property type="match status" value="1"/>
</dbReference>
<dbReference type="EMBL" id="QSIR01000025">
    <property type="protein sequence ID" value="RHD03392.1"/>
    <property type="molecule type" value="Genomic_DNA"/>
</dbReference>
<evidence type="ECO:0000313" key="21">
    <source>
        <dbReference type="EMBL" id="RHG79564.1"/>
    </source>
</evidence>
<protein>
    <submittedName>
        <fullName evidence="15">GIY-YIG nuclease family protein</fullName>
    </submittedName>
</protein>
<reference evidence="24 25" key="1">
    <citation type="journal article" date="2017" name="Genome Med.">
        <title>A novel Ruminococcus gnavus clade enriched in inflammatory bowel disease patients.</title>
        <authorList>
            <person name="Hall A.B."/>
            <person name="Yassour M."/>
            <person name="Sauk J."/>
            <person name="Garner A."/>
            <person name="Jiang X."/>
            <person name="Arthur T."/>
            <person name="Lagoudas G.K."/>
            <person name="Vatanen T."/>
            <person name="Fornelos N."/>
            <person name="Wilson R."/>
            <person name="Bertha M."/>
            <person name="Cohen M."/>
            <person name="Garber J."/>
            <person name="Khalili H."/>
            <person name="Gevers D."/>
            <person name="Ananthakrishnan A.N."/>
            <person name="Kugathasan S."/>
            <person name="Lander E.S."/>
            <person name="Blainey P."/>
            <person name="Vlamakis H."/>
            <person name="Xavier R.J."/>
            <person name="Huttenhower C."/>
        </authorList>
    </citation>
    <scope>NUCLEOTIDE SEQUENCE [LARGE SCALE GENOMIC DNA]</scope>
    <source>
        <strain evidence="13 25">RJX1118</strain>
        <strain evidence="14 26">RJX1124</strain>
        <strain evidence="15 27">RJX1125</strain>
        <strain evidence="16 24">RJX1128</strain>
    </source>
</reference>
<dbReference type="Proteomes" id="UP001297422">
    <property type="component" value="Unassembled WGS sequence"/>
</dbReference>
<evidence type="ECO:0000313" key="34">
    <source>
        <dbReference type="Proteomes" id="UP000286137"/>
    </source>
</evidence>
<dbReference type="EMBL" id="NIHM01000004">
    <property type="protein sequence ID" value="PLT56818.1"/>
    <property type="molecule type" value="Genomic_DNA"/>
</dbReference>
<dbReference type="Proteomes" id="UP000285610">
    <property type="component" value="Unassembled WGS sequence"/>
</dbReference>
<dbReference type="RefSeq" id="WP_004844186.1">
    <property type="nucleotide sequence ID" value="NZ_AP031446.1"/>
</dbReference>
<organism evidence="15 27">
    <name type="scientific">Mediterraneibacter gnavus</name>
    <name type="common">Ruminococcus gnavus</name>
    <dbReference type="NCBI Taxonomy" id="33038"/>
    <lineage>
        <taxon>Bacteria</taxon>
        <taxon>Bacillati</taxon>
        <taxon>Bacillota</taxon>
        <taxon>Clostridia</taxon>
        <taxon>Lachnospirales</taxon>
        <taxon>Lachnospiraceae</taxon>
        <taxon>Mediterraneibacter</taxon>
    </lineage>
</organism>
<dbReference type="Gene3D" id="3.40.1440.10">
    <property type="entry name" value="GIY-YIG endonuclease"/>
    <property type="match status" value="1"/>
</dbReference>
<evidence type="ECO:0000313" key="25">
    <source>
        <dbReference type="Proteomes" id="UP000234849"/>
    </source>
</evidence>
<dbReference type="Proteomes" id="UP000283992">
    <property type="component" value="Unassembled WGS sequence"/>
</dbReference>
<dbReference type="EMBL" id="JAQMLR010000011">
    <property type="protein sequence ID" value="MDB8739327.1"/>
    <property type="molecule type" value="Genomic_DNA"/>
</dbReference>
<dbReference type="Proteomes" id="UP000283981">
    <property type="component" value="Unassembled WGS sequence"/>
</dbReference>
<comment type="similarity">
    <text evidence="1">Belongs to the UPF0213 family.</text>
</comment>
<evidence type="ECO:0000313" key="32">
    <source>
        <dbReference type="Proteomes" id="UP000285610"/>
    </source>
</evidence>
<reference evidence="7" key="9">
    <citation type="submission" date="2023-01" db="EMBL/GenBank/DDBJ databases">
        <title>Human gut microbiome strain richness.</title>
        <authorList>
            <person name="Chen-Liaw A."/>
        </authorList>
    </citation>
    <scope>NUCLEOTIDE SEQUENCE</scope>
    <source>
        <strain evidence="8">1001217st1_A9_1001217B_191108</strain>
        <strain evidence="7">RTP21484st1_H11_RTP21484_190118</strain>
    </source>
</reference>
<dbReference type="Pfam" id="PF01541">
    <property type="entry name" value="GIY-YIG"/>
    <property type="match status" value="1"/>
</dbReference>
<evidence type="ECO:0000313" key="27">
    <source>
        <dbReference type="Proteomes" id="UP000235093"/>
    </source>
</evidence>
<dbReference type="EMBL" id="JAPZED010000002">
    <property type="protein sequence ID" value="MCZ7693168.1"/>
    <property type="molecule type" value="Genomic_DNA"/>
</dbReference>
<reference evidence="10" key="4">
    <citation type="submission" date="2020-02" db="EMBL/GenBank/DDBJ databases">
        <authorList>
            <person name="Littmann E."/>
            <person name="Sorbara M."/>
        </authorList>
    </citation>
    <scope>NUCLEOTIDE SEQUENCE</scope>
    <source>
        <strain evidence="12">MSK.11.9</strain>
        <strain evidence="11">MSK.15.32</strain>
        <strain evidence="10">MSK.22.53</strain>
    </source>
</reference>
<evidence type="ECO:0000256" key="1">
    <source>
        <dbReference type="ARBA" id="ARBA00007435"/>
    </source>
</evidence>
<evidence type="ECO:0000313" key="10">
    <source>
        <dbReference type="EMBL" id="NSI20464.1"/>
    </source>
</evidence>
<dbReference type="EMBL" id="QRQE01000058">
    <property type="protein sequence ID" value="RHM70763.1"/>
    <property type="molecule type" value="Genomic_DNA"/>
</dbReference>
<reference evidence="5" key="6">
    <citation type="submission" date="2022-11" db="EMBL/GenBank/DDBJ databases">
        <title>Temperate bacteriophages infecting mucin-degrading bacterium Ruminococcus gnavus from the human gut.</title>
        <authorList>
            <person name="Buttimer C."/>
        </authorList>
    </citation>
    <scope>NUCLEOTIDE SEQUENCE</scope>
    <source>
        <strain evidence="5">CCUG 49994</strain>
    </source>
</reference>
<proteinExistence type="inferred from homology"/>
<dbReference type="EMBL" id="QRTJ01000047">
    <property type="protein sequence ID" value="RGQ60641.1"/>
    <property type="molecule type" value="Genomic_DNA"/>
</dbReference>
<dbReference type="EMBL" id="JAAIRY010000014">
    <property type="protein sequence ID" value="NSI65453.1"/>
    <property type="molecule type" value="Genomic_DNA"/>
</dbReference>
<dbReference type="STRING" id="33038.GCA_900067245_01978"/>
<evidence type="ECO:0000313" key="6">
    <source>
        <dbReference type="EMBL" id="MCZ7693168.1"/>
    </source>
</evidence>
<dbReference type="EMBL" id="NIHT01000028">
    <property type="protein sequence ID" value="PLT71899.1"/>
    <property type="molecule type" value="Genomic_DNA"/>
</dbReference>
<dbReference type="Proteomes" id="UP001296580">
    <property type="component" value="Unassembled WGS sequence"/>
</dbReference>
<dbReference type="EMBL" id="QRLN01000013">
    <property type="protein sequence ID" value="RHJ11291.1"/>
    <property type="molecule type" value="Genomic_DNA"/>
</dbReference>
<evidence type="ECO:0000313" key="3">
    <source>
        <dbReference type="EMBL" id="MCB5494693.1"/>
    </source>
</evidence>
<dbReference type="EMBL" id="JAJBNC010000021">
    <property type="protein sequence ID" value="MCB5494693.1"/>
    <property type="molecule type" value="Genomic_DNA"/>
</dbReference>
<evidence type="ECO:0000313" key="29">
    <source>
        <dbReference type="Proteomes" id="UP000283981"/>
    </source>
</evidence>
<evidence type="ECO:0000313" key="26">
    <source>
        <dbReference type="Proteomes" id="UP000234891"/>
    </source>
</evidence>
<dbReference type="EMBL" id="NIHS01000024">
    <property type="protein sequence ID" value="PLT71422.1"/>
    <property type="molecule type" value="Genomic_DNA"/>
</dbReference>
<dbReference type="CDD" id="cd10456">
    <property type="entry name" value="GIY-YIG_UPF0213"/>
    <property type="match status" value="1"/>
</dbReference>
<dbReference type="Proteomes" id="UP001149331">
    <property type="component" value="Unassembled WGS sequence"/>
</dbReference>
<accession>A0A2N5PV93</accession>
<dbReference type="EMBL" id="QRWQ01000008">
    <property type="protein sequence ID" value="RGT38489.1"/>
    <property type="molecule type" value="Genomic_DNA"/>
</dbReference>
<reference evidence="9" key="7">
    <citation type="submission" date="2022-12" db="EMBL/GenBank/DDBJ databases">
        <title>Genome of R. gnavus strain RSHDN_120.</title>
        <authorList>
            <person name="Abdugheni R."/>
        </authorList>
    </citation>
    <scope>NUCLEOTIDE SEQUENCE</scope>
    <source>
        <strain evidence="9">RSHDN_120</strain>
    </source>
</reference>
<reference evidence="6" key="8">
    <citation type="submission" date="2022-12" db="EMBL/GenBank/DDBJ databases">
        <title>Genome of R. gnavus strain RSHDN_123.</title>
        <authorList>
            <person name="Abdugheni R."/>
        </authorList>
    </citation>
    <scope>NUCLEOTIDE SEQUENCE</scope>
    <source>
        <strain evidence="6">RSHDN_123</strain>
    </source>
</reference>
<dbReference type="EMBL" id="JAJBOM010000012">
    <property type="protein sequence ID" value="MCB5619394.1"/>
    <property type="molecule type" value="Genomic_DNA"/>
</dbReference>
<evidence type="ECO:0000313" key="22">
    <source>
        <dbReference type="EMBL" id="RHJ11291.1"/>
    </source>
</evidence>
<dbReference type="Proteomes" id="UP000284472">
    <property type="component" value="Unassembled WGS sequence"/>
</dbReference>
<evidence type="ECO:0000313" key="14">
    <source>
        <dbReference type="EMBL" id="PLT71422.1"/>
    </source>
</evidence>
<dbReference type="SUPFAM" id="SSF82771">
    <property type="entry name" value="GIY-YIG endonuclease"/>
    <property type="match status" value="1"/>
</dbReference>
<evidence type="ECO:0000313" key="17">
    <source>
        <dbReference type="EMBL" id="RGQ60641.1"/>
    </source>
</evidence>
<dbReference type="EMBL" id="QRIA01000031">
    <property type="protein sequence ID" value="RHG14575.1"/>
    <property type="molecule type" value="Genomic_DNA"/>
</dbReference>
<dbReference type="Proteomes" id="UP001212160">
    <property type="component" value="Unassembled WGS sequence"/>
</dbReference>
<evidence type="ECO:0000313" key="20">
    <source>
        <dbReference type="EMBL" id="RHG14575.1"/>
    </source>
</evidence>
<dbReference type="Proteomes" id="UP001296643">
    <property type="component" value="Unassembled WGS sequence"/>
</dbReference>
<evidence type="ECO:0000313" key="11">
    <source>
        <dbReference type="EMBL" id="NSI58499.1"/>
    </source>
</evidence>
<evidence type="ECO:0000313" key="15">
    <source>
        <dbReference type="EMBL" id="PLT71899.1"/>
    </source>
</evidence>
<comment type="caution">
    <text evidence="15">The sequence shown here is derived from an EMBL/GenBank/DDBJ whole genome shotgun (WGS) entry which is preliminary data.</text>
</comment>
<evidence type="ECO:0000313" key="33">
    <source>
        <dbReference type="Proteomes" id="UP000285697"/>
    </source>
</evidence>
<reference evidence="3" key="5">
    <citation type="submission" date="2021-10" db="EMBL/GenBank/DDBJ databases">
        <title>Collection of gut derived symbiotic bacterial strains cultured from healthy donors.</title>
        <authorList>
            <person name="Lin H."/>
            <person name="Littmann E."/>
            <person name="Claire K."/>
            <person name="Pamer E."/>
        </authorList>
    </citation>
    <scope>NUCLEOTIDE SEQUENCE</scope>
    <source>
        <strain evidence="4">MSK.23.18</strain>
        <strain evidence="3">MSK.23.4</strain>
    </source>
</reference>
<dbReference type="EMBL" id="JAQMLA010000019">
    <property type="protein sequence ID" value="MDB8686704.1"/>
    <property type="molecule type" value="Genomic_DNA"/>
</dbReference>
<name>A0A2N5PV93_MEDGN</name>
<dbReference type="InterPro" id="IPR000305">
    <property type="entry name" value="GIY-YIG_endonuc"/>
</dbReference>
<dbReference type="EMBL" id="JAAIRV010000014">
    <property type="protein sequence ID" value="NSI58499.1"/>
    <property type="molecule type" value="Genomic_DNA"/>
</dbReference>
<evidence type="ECO:0000313" key="7">
    <source>
        <dbReference type="EMBL" id="MDB8686704.1"/>
    </source>
</evidence>
<dbReference type="InterPro" id="IPR050190">
    <property type="entry name" value="UPF0213_domain"/>
</dbReference>
<dbReference type="PANTHER" id="PTHR34477:SF1">
    <property type="entry name" value="UPF0213 PROTEIN YHBQ"/>
    <property type="match status" value="1"/>
</dbReference>
<dbReference type="GeneID" id="57434195"/>
<dbReference type="EMBL" id="QRIS01000038">
    <property type="protein sequence ID" value="RHG79564.1"/>
    <property type="molecule type" value="Genomic_DNA"/>
</dbReference>
<dbReference type="Proteomes" id="UP000283834">
    <property type="component" value="Unassembled WGS sequence"/>
</dbReference>
<dbReference type="EMBL" id="JAPRAY010000005">
    <property type="protein sequence ID" value="MCZ0666835.1"/>
    <property type="molecule type" value="Genomic_DNA"/>
</dbReference>
<dbReference type="Proteomes" id="UP001079535">
    <property type="component" value="Unassembled WGS sequence"/>
</dbReference>
<evidence type="ECO:0000313" key="18">
    <source>
        <dbReference type="EMBL" id="RGT38489.1"/>
    </source>
</evidence>
<evidence type="ECO:0000313" key="13">
    <source>
        <dbReference type="EMBL" id="PLT56818.1"/>
    </source>
</evidence>
<evidence type="ECO:0000313" key="16">
    <source>
        <dbReference type="EMBL" id="PLT83886.1"/>
    </source>
</evidence>
<evidence type="ECO:0000313" key="30">
    <source>
        <dbReference type="Proteomes" id="UP000283992"/>
    </source>
</evidence>
<evidence type="ECO:0000313" key="24">
    <source>
        <dbReference type="Proteomes" id="UP000234840"/>
    </source>
</evidence>
<dbReference type="Proteomes" id="UP001211731">
    <property type="component" value="Unassembled WGS sequence"/>
</dbReference>
<evidence type="ECO:0000259" key="2">
    <source>
        <dbReference type="PROSITE" id="PS50164"/>
    </source>
</evidence>
<feature type="domain" description="GIY-YIG" evidence="2">
    <location>
        <begin position="1"/>
        <end position="75"/>
    </location>
</feature>
<dbReference type="Proteomes" id="UP000234840">
    <property type="component" value="Unassembled WGS sequence"/>
</dbReference>
<reference evidence="28 29" key="2">
    <citation type="submission" date="2018-08" db="EMBL/GenBank/DDBJ databases">
        <title>A genome reference for cultivated species of the human gut microbiota.</title>
        <authorList>
            <person name="Zou Y."/>
            <person name="Xue W."/>
            <person name="Luo G."/>
        </authorList>
    </citation>
    <scope>NUCLEOTIDE SEQUENCE [LARGE SCALE GENOMIC DNA]</scope>
    <source>
        <strain evidence="18 28">AF19-16AC</strain>
        <strain evidence="17 34">AF27-4BH</strain>
        <strain evidence="23 32">AF33-12</strain>
        <strain evidence="22 30">AM12-54</strain>
        <strain evidence="21 29">AM21-18</strain>
        <strain evidence="20 33">AM22-7AC</strain>
        <strain evidence="19 31">AM32-6</strain>
    </source>
</reference>
<dbReference type="PANTHER" id="PTHR34477">
    <property type="entry name" value="UPF0213 PROTEIN YHBQ"/>
    <property type="match status" value="1"/>
</dbReference>
<dbReference type="Proteomes" id="UP000235093">
    <property type="component" value="Unassembled WGS sequence"/>
</dbReference>
<evidence type="ECO:0000313" key="9">
    <source>
        <dbReference type="EMBL" id="MDE1203593.1"/>
    </source>
</evidence>
<sequence length="82" mass="9808">MNYTYILKCKDDSLYTGWTNDLKKRITSHNAGKGAKYTKARRPVELVYYEEFQTREEAMKREYAIKQLSRKEKEALIKTRPL</sequence>
<dbReference type="Proteomes" id="UP001148455">
    <property type="component" value="Unassembled WGS sequence"/>
</dbReference>
<dbReference type="EMBL" id="JAPZEG010000009">
    <property type="protein sequence ID" value="MDE1203593.1"/>
    <property type="molecule type" value="Genomic_DNA"/>
</dbReference>
<dbReference type="Proteomes" id="UP000286137">
    <property type="component" value="Unassembled WGS sequence"/>
</dbReference>
<dbReference type="EMBL" id="NIHW01000040">
    <property type="protein sequence ID" value="PLT83886.1"/>
    <property type="molecule type" value="Genomic_DNA"/>
</dbReference>
<dbReference type="Proteomes" id="UP000285697">
    <property type="component" value="Unassembled WGS sequence"/>
</dbReference>
<dbReference type="AlphaFoldDB" id="A0A2N5PV93"/>
<dbReference type="SMART" id="SM00465">
    <property type="entry name" value="GIYc"/>
    <property type="match status" value="1"/>
</dbReference>